<proteinExistence type="predicted"/>
<evidence type="ECO:0008006" key="2">
    <source>
        <dbReference type="Google" id="ProtNLM"/>
    </source>
</evidence>
<dbReference type="SUPFAM" id="SSF51161">
    <property type="entry name" value="Trimeric LpxA-like enzymes"/>
    <property type="match status" value="1"/>
</dbReference>
<comment type="caution">
    <text evidence="1">The sequence shown here is derived from an EMBL/GenBank/DDBJ whole genome shotgun (WGS) entry which is preliminary data.</text>
</comment>
<sequence length="270" mass="29418">MPDVCELRAFLADNGAEIVHCGEDCDQIKITHFAHYEDAKFGNISWLRHKPVEDFAGTVLLIDKFDELNELPDHCGYQQTLESWQLVIAHAGIRELVAKTIRCFFRKDCYPVKIATTPRIHPAAIVGPARFSPGVDAQNYTWEPDGWTPFPSTGGIRVEEDVEVGAYATIVRGSVGDTVIGKGCRIGQHVNIGHDCRIGAHTLIIAGASLAGWVRVGKHCKIYQGAIIKNGVSIGDGAVIGQGSNVLDDVPAGQIWVGNPAKKKKIRRDS</sequence>
<reference evidence="1" key="1">
    <citation type="journal article" date="2015" name="Nature">
        <title>Complex archaea that bridge the gap between prokaryotes and eukaryotes.</title>
        <authorList>
            <person name="Spang A."/>
            <person name="Saw J.H."/>
            <person name="Jorgensen S.L."/>
            <person name="Zaremba-Niedzwiedzka K."/>
            <person name="Martijn J."/>
            <person name="Lind A.E."/>
            <person name="van Eijk R."/>
            <person name="Schleper C."/>
            <person name="Guy L."/>
            <person name="Ettema T.J."/>
        </authorList>
    </citation>
    <scope>NUCLEOTIDE SEQUENCE</scope>
</reference>
<accession>A0A0F9MU70</accession>
<dbReference type="EMBL" id="LAZR01005090">
    <property type="protein sequence ID" value="KKN02942.1"/>
    <property type="molecule type" value="Genomic_DNA"/>
</dbReference>
<name>A0A0F9MU70_9ZZZZ</name>
<dbReference type="InterPro" id="IPR011004">
    <property type="entry name" value="Trimer_LpxA-like_sf"/>
</dbReference>
<evidence type="ECO:0000313" key="1">
    <source>
        <dbReference type="EMBL" id="KKN02942.1"/>
    </source>
</evidence>
<dbReference type="AlphaFoldDB" id="A0A0F9MU70"/>
<protein>
    <recommendedName>
        <fullName evidence="2">UDP-3-O-[3-hydroxymyristoyl] glucosamine N-acyltransferase non-repeat region domain-containing protein</fullName>
    </recommendedName>
</protein>
<dbReference type="PANTHER" id="PTHR43300:SF7">
    <property type="entry name" value="UDP-N-ACETYLBACILLOSAMINE N-ACETYLTRANSFERASE"/>
    <property type="match status" value="1"/>
</dbReference>
<dbReference type="PANTHER" id="PTHR43300">
    <property type="entry name" value="ACETYLTRANSFERASE"/>
    <property type="match status" value="1"/>
</dbReference>
<dbReference type="Gene3D" id="2.160.10.10">
    <property type="entry name" value="Hexapeptide repeat proteins"/>
    <property type="match status" value="1"/>
</dbReference>
<dbReference type="InterPro" id="IPR050179">
    <property type="entry name" value="Trans_hexapeptide_repeat"/>
</dbReference>
<organism evidence="1">
    <name type="scientific">marine sediment metagenome</name>
    <dbReference type="NCBI Taxonomy" id="412755"/>
    <lineage>
        <taxon>unclassified sequences</taxon>
        <taxon>metagenomes</taxon>
        <taxon>ecological metagenomes</taxon>
    </lineage>
</organism>
<gene>
    <name evidence="1" type="ORF">LCGC14_1112710</name>
</gene>